<evidence type="ECO:0000256" key="6">
    <source>
        <dbReference type="ARBA" id="ARBA00023097"/>
    </source>
</evidence>
<protein>
    <submittedName>
        <fullName evidence="10">NADH peroxidase</fullName>
        <ecNumber evidence="10">1.11.1.1</ecNumber>
    </submittedName>
</protein>
<proteinExistence type="inferred from homology"/>
<keyword evidence="4" id="KW-0274">FAD</keyword>
<dbReference type="InterPro" id="IPR036188">
    <property type="entry name" value="FAD/NAD-bd_sf"/>
</dbReference>
<evidence type="ECO:0000313" key="11">
    <source>
        <dbReference type="Proteomes" id="UP000196118"/>
    </source>
</evidence>
<accession>A0A1Y0W1X6</accession>
<dbReference type="Gene3D" id="3.50.50.60">
    <property type="entry name" value="FAD/NAD(P)-binding domain"/>
    <property type="match status" value="2"/>
</dbReference>
<gene>
    <name evidence="10" type="ORF">S100892_02202</name>
</gene>
<evidence type="ECO:0000259" key="8">
    <source>
        <dbReference type="Pfam" id="PF02852"/>
    </source>
</evidence>
<keyword evidence="5 10" id="KW-0560">Oxidoreductase</keyword>
<sequence>MTEKIIVVGCTHAGIAAVNEILKYHPQADVTVFERHDTISYLSCATYLTLGKTISNLDEAMYADPDYYRAQGIYMRLRHDVIDINVEEHTVFAQDLETKEFTTESFDKLIMATGSLTSIPTIQGVENPKVKLCKTYEEARDLCNEAQNDERIAIIGGGYIGVELAEGYNKSNHEVILFHKKETLLDRHIEPEIADKITNLLEDKGIQVKTGTIVKSFEDGADDTLIVKTADEAFEVDMAVICTGLLPQADLLQGKVDQLTNGAIVVNDYMETSNPDIFAAGDAASVKHNGLQTDVYMPLASQAVRQGALAGINVLDKRLRSIGTQSTTGMLIFGRTLACSGVTLAMALDAGINATKVAYKGSYRPDFMPNAHKVEIELVYDRNSRKVLGVQLWSKHDVSQAADTISALMHYHGTIDELSFIDMLFSPNFDQPFNYLNLVGQLAVKQENGYLRT</sequence>
<dbReference type="InterPro" id="IPR016156">
    <property type="entry name" value="FAD/NAD-linked_Rdtase_dimer_sf"/>
</dbReference>
<keyword evidence="3" id="KW-0285">Flavoprotein</keyword>
<name>A0A1Y0W1X6_PEDPE</name>
<evidence type="ECO:0000256" key="4">
    <source>
        <dbReference type="ARBA" id="ARBA00022827"/>
    </source>
</evidence>
<dbReference type="SUPFAM" id="SSF51905">
    <property type="entry name" value="FAD/NAD(P)-binding domain"/>
    <property type="match status" value="1"/>
</dbReference>
<dbReference type="PANTHER" id="PTHR43429:SF1">
    <property type="entry name" value="NAD(P)H SULFUR OXIDOREDUCTASE (COA-DEPENDENT)"/>
    <property type="match status" value="1"/>
</dbReference>
<dbReference type="PRINTS" id="PR00411">
    <property type="entry name" value="PNDRDTASEI"/>
</dbReference>
<dbReference type="GO" id="GO:0016692">
    <property type="term" value="F:NADH peroxidase activity"/>
    <property type="evidence" value="ECO:0007669"/>
    <property type="project" value="UniProtKB-EC"/>
</dbReference>
<evidence type="ECO:0000256" key="5">
    <source>
        <dbReference type="ARBA" id="ARBA00023002"/>
    </source>
</evidence>
<dbReference type="InterPro" id="IPR004099">
    <property type="entry name" value="Pyr_nucl-diS_OxRdtase_dimer"/>
</dbReference>
<dbReference type="AlphaFoldDB" id="A0A1Y0W1X6"/>
<dbReference type="Proteomes" id="UP000196118">
    <property type="component" value="Chromosome"/>
</dbReference>
<dbReference type="PANTHER" id="PTHR43429">
    <property type="entry name" value="PYRIDINE NUCLEOTIDE-DISULFIDE OXIDOREDUCTASE DOMAIN-CONTAINING"/>
    <property type="match status" value="1"/>
</dbReference>
<organism evidence="10 11">
    <name type="scientific">Pediococcus pentosaceus</name>
    <dbReference type="NCBI Taxonomy" id="1255"/>
    <lineage>
        <taxon>Bacteria</taxon>
        <taxon>Bacillati</taxon>
        <taxon>Bacillota</taxon>
        <taxon>Bacilli</taxon>
        <taxon>Lactobacillales</taxon>
        <taxon>Lactobacillaceae</taxon>
        <taxon>Pediococcus</taxon>
    </lineage>
</organism>
<feature type="domain" description="FAD/NAD(P)-binding" evidence="9">
    <location>
        <begin position="4"/>
        <end position="307"/>
    </location>
</feature>
<evidence type="ECO:0000256" key="3">
    <source>
        <dbReference type="ARBA" id="ARBA00022630"/>
    </source>
</evidence>
<dbReference type="InterPro" id="IPR050260">
    <property type="entry name" value="FAD-bd_OxRdtase"/>
</dbReference>
<dbReference type="InterPro" id="IPR023753">
    <property type="entry name" value="FAD/NAD-binding_dom"/>
</dbReference>
<comment type="cofactor">
    <cofactor evidence="1">
        <name>FAD</name>
        <dbReference type="ChEBI" id="CHEBI:57692"/>
    </cofactor>
</comment>
<evidence type="ECO:0000256" key="7">
    <source>
        <dbReference type="ARBA" id="ARBA00023284"/>
    </source>
</evidence>
<dbReference type="SUPFAM" id="SSF55424">
    <property type="entry name" value="FAD/NAD-linked reductases, dimerisation (C-terminal) domain"/>
    <property type="match status" value="1"/>
</dbReference>
<dbReference type="Pfam" id="PF02852">
    <property type="entry name" value="Pyr_redox_dim"/>
    <property type="match status" value="1"/>
</dbReference>
<evidence type="ECO:0000256" key="2">
    <source>
        <dbReference type="ARBA" id="ARBA00009130"/>
    </source>
</evidence>
<keyword evidence="6" id="KW-0558">Oxidation</keyword>
<evidence type="ECO:0000256" key="1">
    <source>
        <dbReference type="ARBA" id="ARBA00001974"/>
    </source>
</evidence>
<evidence type="ECO:0000259" key="9">
    <source>
        <dbReference type="Pfam" id="PF07992"/>
    </source>
</evidence>
<reference evidence="10 11" key="1">
    <citation type="submission" date="2017-05" db="EMBL/GenBank/DDBJ databases">
        <title>Genome sequence of Pediococcus pentosaceus strain SRCM100892.</title>
        <authorList>
            <person name="Cho S.H."/>
        </authorList>
    </citation>
    <scope>NUCLEOTIDE SEQUENCE [LARGE SCALE GENOMIC DNA]</scope>
    <source>
        <strain evidence="10 11">SRCM100892</strain>
    </source>
</reference>
<comment type="similarity">
    <text evidence="2">Belongs to the class-III pyridine nucleotide-disulfide oxidoreductase family.</text>
</comment>
<keyword evidence="10" id="KW-0575">Peroxidase</keyword>
<dbReference type="EC" id="1.11.1.1" evidence="10"/>
<dbReference type="PRINTS" id="PR00368">
    <property type="entry name" value="FADPNR"/>
</dbReference>
<dbReference type="Gene3D" id="3.30.390.30">
    <property type="match status" value="1"/>
</dbReference>
<keyword evidence="7" id="KW-0676">Redox-active center</keyword>
<feature type="domain" description="Pyridine nucleotide-disulphide oxidoreductase dimerisation" evidence="8">
    <location>
        <begin position="336"/>
        <end position="418"/>
    </location>
</feature>
<dbReference type="Pfam" id="PF07992">
    <property type="entry name" value="Pyr_redox_2"/>
    <property type="match status" value="1"/>
</dbReference>
<evidence type="ECO:0000313" key="10">
    <source>
        <dbReference type="EMBL" id="ARW20737.1"/>
    </source>
</evidence>
<dbReference type="EMBL" id="CP021474">
    <property type="protein sequence ID" value="ARW20737.1"/>
    <property type="molecule type" value="Genomic_DNA"/>
</dbReference>